<dbReference type="RefSeq" id="WP_146651001.1">
    <property type="nucleotide sequence ID" value="NZ_CP012333.1"/>
</dbReference>
<proteinExistence type="predicted"/>
<protein>
    <submittedName>
        <fullName evidence="2">ABC-type transport system involved in resistance to organic solvent, auxiliary component</fullName>
    </submittedName>
</protein>
<dbReference type="EMBL" id="CP012333">
    <property type="protein sequence ID" value="AKU99564.1"/>
    <property type="molecule type" value="Genomic_DNA"/>
</dbReference>
<dbReference type="PANTHER" id="PTHR36573:SF1">
    <property type="entry name" value="INTERMEMBRANE PHOSPHOLIPID TRANSPORT SYSTEM BINDING PROTEIN MLAC"/>
    <property type="match status" value="1"/>
</dbReference>
<evidence type="ECO:0000313" key="2">
    <source>
        <dbReference type="EMBL" id="AKU99564.1"/>
    </source>
</evidence>
<feature type="signal peptide" evidence="1">
    <location>
        <begin position="1"/>
        <end position="25"/>
    </location>
</feature>
<dbReference type="PANTHER" id="PTHR36573">
    <property type="entry name" value="INTERMEMBRANE PHOSPHOLIPID TRANSPORT SYSTEM BINDING PROTEIN MLAC"/>
    <property type="match status" value="1"/>
</dbReference>
<dbReference type="AlphaFoldDB" id="A0A0K1Q2F2"/>
<accession>A0A0K1Q2F2</accession>
<name>A0A0K1Q2F2_9BACT</name>
<keyword evidence="1" id="KW-0732">Signal</keyword>
<sequence>MRIRPLFAAAVFALSSLTIAGSATADVAGAQAFVEKEHGKIRKLVDANAPDEAITQSIDGMVDYDELAHRTLGKPCPATVVNCKNHWDELSADQQKEVTGLLRKLVEKNYHKNLTKTREYDITYRGAKDQGENLSKVRTEAKSKVKPRDPAVQVDYLIMAQNGGSYKVVDIVTEGSSMTKNYYDQFHRMLTTAGQGYPYLVKKLNDKISQPANAKASK</sequence>
<dbReference type="Proteomes" id="UP000064967">
    <property type="component" value="Chromosome"/>
</dbReference>
<dbReference type="KEGG" id="llu:AKJ09_06228"/>
<dbReference type="InterPro" id="IPR008869">
    <property type="entry name" value="MlaC/ttg2D"/>
</dbReference>
<dbReference type="InterPro" id="IPR042245">
    <property type="entry name" value="Tgt2/MlaC_sf"/>
</dbReference>
<organism evidence="2 3">
    <name type="scientific">Labilithrix luteola</name>
    <dbReference type="NCBI Taxonomy" id="1391654"/>
    <lineage>
        <taxon>Bacteria</taxon>
        <taxon>Pseudomonadati</taxon>
        <taxon>Myxococcota</taxon>
        <taxon>Polyangia</taxon>
        <taxon>Polyangiales</taxon>
        <taxon>Labilitrichaceae</taxon>
        <taxon>Labilithrix</taxon>
    </lineage>
</organism>
<dbReference type="STRING" id="1391654.AKJ09_06228"/>
<reference evidence="2 3" key="1">
    <citation type="submission" date="2015-08" db="EMBL/GenBank/DDBJ databases">
        <authorList>
            <person name="Babu N.S."/>
            <person name="Beckwith C.J."/>
            <person name="Beseler K.G."/>
            <person name="Brison A."/>
            <person name="Carone J.V."/>
            <person name="Caskin T.P."/>
            <person name="Diamond M."/>
            <person name="Durham M.E."/>
            <person name="Foxe J.M."/>
            <person name="Go M."/>
            <person name="Henderson B.A."/>
            <person name="Jones I.B."/>
            <person name="McGettigan J.A."/>
            <person name="Micheletti S.J."/>
            <person name="Nasrallah M.E."/>
            <person name="Ortiz D."/>
            <person name="Piller C.R."/>
            <person name="Privatt S.R."/>
            <person name="Schneider S.L."/>
            <person name="Sharp S."/>
            <person name="Smith T.C."/>
            <person name="Stanton J.D."/>
            <person name="Ullery H.E."/>
            <person name="Wilson R.J."/>
            <person name="Serrano M.G."/>
            <person name="Buck G."/>
            <person name="Lee V."/>
            <person name="Wang Y."/>
            <person name="Carvalho R."/>
            <person name="Voegtly L."/>
            <person name="Shi R."/>
            <person name="Duckworth R."/>
            <person name="Johnson A."/>
            <person name="Loviza R."/>
            <person name="Walstead R."/>
            <person name="Shah Z."/>
            <person name="Kiflezghi M."/>
            <person name="Wade K."/>
            <person name="Ball S.L."/>
            <person name="Bradley K.W."/>
            <person name="Asai D.J."/>
            <person name="Bowman C.A."/>
            <person name="Russell D.A."/>
            <person name="Pope W.H."/>
            <person name="Jacobs-Sera D."/>
            <person name="Hendrix R.W."/>
            <person name="Hatfull G.F."/>
        </authorList>
    </citation>
    <scope>NUCLEOTIDE SEQUENCE [LARGE SCALE GENOMIC DNA]</scope>
    <source>
        <strain evidence="2 3">DSM 27648</strain>
    </source>
</reference>
<dbReference type="Gene3D" id="3.10.450.710">
    <property type="entry name" value="Tgt2/MlaC"/>
    <property type="match status" value="1"/>
</dbReference>
<dbReference type="Pfam" id="PF05494">
    <property type="entry name" value="MlaC"/>
    <property type="match status" value="1"/>
</dbReference>
<evidence type="ECO:0000256" key="1">
    <source>
        <dbReference type="SAM" id="SignalP"/>
    </source>
</evidence>
<feature type="chain" id="PRO_5005466688" evidence="1">
    <location>
        <begin position="26"/>
        <end position="218"/>
    </location>
</feature>
<keyword evidence="3" id="KW-1185">Reference proteome</keyword>
<gene>
    <name evidence="2" type="ORF">AKJ09_06228</name>
</gene>
<dbReference type="OrthoDB" id="9798905at2"/>
<evidence type="ECO:0000313" key="3">
    <source>
        <dbReference type="Proteomes" id="UP000064967"/>
    </source>
</evidence>